<dbReference type="Pfam" id="PF00656">
    <property type="entry name" value="Peptidase_C14"/>
    <property type="match status" value="1"/>
</dbReference>
<dbReference type="EMBL" id="AGSN01000054">
    <property type="protein sequence ID" value="EHH13222.1"/>
    <property type="molecule type" value="Genomic_DNA"/>
</dbReference>
<dbReference type="InterPro" id="IPR011600">
    <property type="entry name" value="Pept_C14_caspase"/>
</dbReference>
<dbReference type="PATRIC" id="fig|1082933.3.peg.927"/>
<protein>
    <submittedName>
        <fullName evidence="2">Peptidase C14 caspase catalytic subunit p20</fullName>
    </submittedName>
</protein>
<organism evidence="2 3">
    <name type="scientific">Mesorhizobium amorphae CCNWGS0123</name>
    <dbReference type="NCBI Taxonomy" id="1082933"/>
    <lineage>
        <taxon>Bacteria</taxon>
        <taxon>Pseudomonadati</taxon>
        <taxon>Pseudomonadota</taxon>
        <taxon>Alphaproteobacteria</taxon>
        <taxon>Hyphomicrobiales</taxon>
        <taxon>Phyllobacteriaceae</taxon>
        <taxon>Mesorhizobium</taxon>
    </lineage>
</organism>
<dbReference type="RefSeq" id="WP_006200433.1">
    <property type="nucleotide sequence ID" value="NZ_AGSN01000054.1"/>
</dbReference>
<dbReference type="eggNOG" id="COG4249">
    <property type="taxonomic scope" value="Bacteria"/>
</dbReference>
<name>G6Y4Y7_9HYPH</name>
<dbReference type="AlphaFoldDB" id="G6Y4Y7"/>
<sequence>MISLTRRTLLVGASALTLAGTLSFRTLAAGRTYHALLVACTDYPNLPKKHWLIGPKNDAGLVRDYLLKNTLAPVKFAPENITLLGKDVDGANGLPTHAAIKAALADLAARVQRDDFVYLHLSGHGAQQPEAKKGNETDGLDEIFLPVDIDKWVNRDAGVPNALIDNEIGTALDAIRDKGAFVWVVFDCCHSGTATRAAEVDDELERKVEFADLVGGSEADRTAAVKLYDDITATASRGLDENGQRKPAFNLKPTGGEPVTKGKLVAFYAAQTVETTPEMPLPKGTADAPRFGLFTFTILSKLAENPNVTYRQLGQAVLQQYSADSRTRPTPLFEGELDARVFGTDKTDAVMQWPLVVKDDQATIGAGLLQRLTPGSKLAILPSALSQLSDALGYVEVQSAKNLESRIKPVEFDGKPALKLADIPANAYARLAELAVDYRLVVARPAAIAGLDKETALVNAVLDELAARDKSGFHVELVEPGKSADLRLAVLRENAIAGAAADASDKPALWFLPASGDVTLTDGGRPPLIIIHPDEQAKLAEATAKNLTTIFRATGLSRLAAASDYRPEEVSVEFQIRRRDGDALEPLQASTVPRVSPGDEVHIKARNDSDKYVDINVLYVGSDYSITHIVAERLAPANGSPDAGLKEGLLAFTDTSFGMERMIAVLTEAPPQSEKEDLAFLAQDGVPSATRAVGGSGFSDMLADIGTAPATRSVMKLGDKSGPKGAVMIFPMETVPHT</sequence>
<dbReference type="STRING" id="1082933.A6B35_29035"/>
<proteinExistence type="predicted"/>
<keyword evidence="3" id="KW-1185">Reference proteome</keyword>
<dbReference type="GO" id="GO:0004197">
    <property type="term" value="F:cysteine-type endopeptidase activity"/>
    <property type="evidence" value="ECO:0007669"/>
    <property type="project" value="InterPro"/>
</dbReference>
<evidence type="ECO:0000259" key="1">
    <source>
        <dbReference type="Pfam" id="PF00656"/>
    </source>
</evidence>
<dbReference type="KEGG" id="mamo:A6B35_29035"/>
<dbReference type="InterPro" id="IPR050452">
    <property type="entry name" value="Metacaspase"/>
</dbReference>
<gene>
    <name evidence="2" type="ORF">MEA186_04981</name>
</gene>
<dbReference type="GO" id="GO:0006508">
    <property type="term" value="P:proteolysis"/>
    <property type="evidence" value="ECO:0007669"/>
    <property type="project" value="InterPro"/>
</dbReference>
<evidence type="ECO:0000313" key="3">
    <source>
        <dbReference type="Proteomes" id="UP000002949"/>
    </source>
</evidence>
<feature type="domain" description="Peptidase C14 caspase" evidence="1">
    <location>
        <begin position="34"/>
        <end position="320"/>
    </location>
</feature>
<reference evidence="2 3" key="1">
    <citation type="journal article" date="2012" name="J. Bacteriol.">
        <title>Draft Genome Sequence of Plant Growth-Promoting Rhizobium Mesorhizobium amorphae, Isolated from Zinc-Lead Mine Tailings.</title>
        <authorList>
            <person name="Hao X."/>
            <person name="Lin Y."/>
            <person name="Johnstone L."/>
            <person name="Baltrus D.A."/>
            <person name="Miller S.J."/>
            <person name="Wei G."/>
            <person name="Rensing C."/>
        </authorList>
    </citation>
    <scope>NUCLEOTIDE SEQUENCE [LARGE SCALE GENOMIC DNA]</scope>
    <source>
        <strain evidence="2 3">CCNWGS0123</strain>
    </source>
</reference>
<dbReference type="Proteomes" id="UP000002949">
    <property type="component" value="Unassembled WGS sequence"/>
</dbReference>
<accession>G6Y4Y7</accession>
<evidence type="ECO:0000313" key="2">
    <source>
        <dbReference type="EMBL" id="EHH13222.1"/>
    </source>
</evidence>
<dbReference type="GO" id="GO:0005737">
    <property type="term" value="C:cytoplasm"/>
    <property type="evidence" value="ECO:0007669"/>
    <property type="project" value="TreeGrafter"/>
</dbReference>
<dbReference type="PANTHER" id="PTHR48104">
    <property type="entry name" value="METACASPASE-4"/>
    <property type="match status" value="1"/>
</dbReference>
<dbReference type="Gene3D" id="3.40.50.1460">
    <property type="match status" value="1"/>
</dbReference>
<dbReference type="OrthoDB" id="5489622at2"/>
<dbReference type="PANTHER" id="PTHR48104:SF30">
    <property type="entry name" value="METACASPASE-1"/>
    <property type="match status" value="1"/>
</dbReference>